<feature type="region of interest" description="Disordered" evidence="1">
    <location>
        <begin position="397"/>
        <end position="442"/>
    </location>
</feature>
<dbReference type="Pfam" id="PF00027">
    <property type="entry name" value="cNMP_binding"/>
    <property type="match status" value="1"/>
</dbReference>
<dbReference type="EMBL" id="JBGBPQ010000012">
    <property type="protein sequence ID" value="KAL1514695.1"/>
    <property type="molecule type" value="Genomic_DNA"/>
</dbReference>
<evidence type="ECO:0000259" key="2">
    <source>
        <dbReference type="PROSITE" id="PS50042"/>
    </source>
</evidence>
<dbReference type="SMART" id="SM00100">
    <property type="entry name" value="cNMP"/>
    <property type="match status" value="1"/>
</dbReference>
<dbReference type="PANTHER" id="PTHR11635:SF152">
    <property type="entry name" value="CAMP-DEPENDENT PROTEIN KINASE TYPE I REGULATORY SUBUNIT-RELATED"/>
    <property type="match status" value="1"/>
</dbReference>
<reference evidence="3 4" key="1">
    <citation type="journal article" date="2024" name="Science">
        <title>Giant polyketide synthase enzymes in the biosynthesis of giant marine polyether toxins.</title>
        <authorList>
            <person name="Fallon T.R."/>
            <person name="Shende V.V."/>
            <person name="Wierzbicki I.H."/>
            <person name="Pendleton A.L."/>
            <person name="Watervoot N.F."/>
            <person name="Auber R.P."/>
            <person name="Gonzalez D.J."/>
            <person name="Wisecaver J.H."/>
            <person name="Moore B.S."/>
        </authorList>
    </citation>
    <scope>NUCLEOTIDE SEQUENCE [LARGE SCALE GENOMIC DNA]</scope>
    <source>
        <strain evidence="3 4">12B1</strain>
    </source>
</reference>
<evidence type="ECO:0000313" key="4">
    <source>
        <dbReference type="Proteomes" id="UP001515480"/>
    </source>
</evidence>
<proteinExistence type="predicted"/>
<sequence>MGQLFMNRRQKPQKLSPFGLVLDADAPSNSMVAAPPTSSAEETMNHVMAEMSKMAQQKFARTLNTTLNEKLNHAVFEPKAMNFPRYAQRTTSFKHLEMGTSCRNLLPSGSSKQLLPSGSSKQLLPSSSCKQLLPSSSSKQLAVSTSLPELEHRSCAATPHDSHILKSPFRSEQLERSICEKVQEEESCSSALLLEGYGFKGPPAHLLAQPAEDWSHGSLRLLPSPLVAPDRPTSSPNVDMEQPRNSCRPCTALPSLATAPCESACSRIPVAVRTSESAPLSSAEPIAPPAANRKAQSAIIVTPEAVLEESSERIEGSPAPAEADKSSQDGSAKSSFKRTPLSRTTSHEASFKRISFRTPEEPSFKTKASPESFTKRVSHCVTPNKWAPNEVVFKSVTCSGGPRKRASKSPGKRFSDSPEKGSPGAEAPFKRSEKTKPRDDSLQAHLPHWWHPQLGVLKAADTFDAKLMTQSALSMEQLEEVEASEQRHGGEAHMRAYTHNLGRLRGHRFLVQPLRQRVPPLWSGSRHYPMYCQELELAREQSGPWELEIDERWEKEIDDDGLRSRRVRWRIGESIWATRKHTSNSKDYYETASAMRRMFEEDFDMALHDHGLERSLMHWAAVSLGDTTGKWRRTSGAYSREFDVKDRCDAVMDDVREALWDGYQLLYGIFDYYVVMHGSRSGAVTAAEASYYEMGFLPFTEMLKDAQLLASSPPFPHNGVRAYVLDLILTVVVVPNRQDEEFEDQLASTFPKLETKGLRQSERFLCRHQYLEALVRLAMERFVRTCEVHDVSDAIRAMCATLMEMLPPEVMQDSNIFRAQNCYNEQTDAVLRHYKESLVSLYEQYSAIVRNDPNDSPRLLSIYEFMCFVSHMGLIDDKQITQEEARLIFLWSRIRSVYGCAPTRAKMRLRHLLFEDFLEAVVRLSVTIALPSDSELALVGCPDAGTFLMMLREGPDEYADFIVAHRQEQEKSMDELKTEPRQHVSRCVHHFMSLVFKVIDANTREIQSPSKKRGMLGAEEVSLFLTKCAEDGPITHKLESSRAVRLAMVKSVKDAHRLLRKKLRDAKIFSGLNHKEIDVLQSAMVNKAFQKGQDIITQGDLGDAFYVITSGDAEVLRINEEDLEDNCLQFFESQLGILHAFDYFGERALIKQEPRFATVRAMTDLEAVCITQSRFEKVFGRPLSEYIPDKY</sequence>
<feature type="region of interest" description="Disordered" evidence="1">
    <location>
        <begin position="306"/>
        <end position="376"/>
    </location>
</feature>
<keyword evidence="4" id="KW-1185">Reference proteome</keyword>
<accession>A0AB34J899</accession>
<feature type="compositionally biased region" description="Basic and acidic residues" evidence="1">
    <location>
        <begin position="428"/>
        <end position="442"/>
    </location>
</feature>
<feature type="region of interest" description="Disordered" evidence="1">
    <location>
        <begin position="276"/>
        <end position="295"/>
    </location>
</feature>
<dbReference type="InterPro" id="IPR050503">
    <property type="entry name" value="cAMP-dep_PK_reg_su-like"/>
</dbReference>
<dbReference type="InterPro" id="IPR000595">
    <property type="entry name" value="cNMP-bd_dom"/>
</dbReference>
<dbReference type="PROSITE" id="PS50042">
    <property type="entry name" value="CNMP_BINDING_3"/>
    <property type="match status" value="1"/>
</dbReference>
<dbReference type="Gene3D" id="2.60.120.10">
    <property type="entry name" value="Jelly Rolls"/>
    <property type="match status" value="1"/>
</dbReference>
<dbReference type="Proteomes" id="UP001515480">
    <property type="component" value="Unassembled WGS sequence"/>
</dbReference>
<dbReference type="PANTHER" id="PTHR11635">
    <property type="entry name" value="CAMP-DEPENDENT PROTEIN KINASE REGULATORY CHAIN"/>
    <property type="match status" value="1"/>
</dbReference>
<protein>
    <recommendedName>
        <fullName evidence="2">Cyclic nucleotide-binding domain-containing protein</fullName>
    </recommendedName>
</protein>
<dbReference type="SUPFAM" id="SSF51206">
    <property type="entry name" value="cAMP-binding domain-like"/>
    <property type="match status" value="1"/>
</dbReference>
<dbReference type="InterPro" id="IPR018490">
    <property type="entry name" value="cNMP-bd_dom_sf"/>
</dbReference>
<dbReference type="GO" id="GO:0005829">
    <property type="term" value="C:cytosol"/>
    <property type="evidence" value="ECO:0007669"/>
    <property type="project" value="TreeGrafter"/>
</dbReference>
<evidence type="ECO:0000256" key="1">
    <source>
        <dbReference type="SAM" id="MobiDB-lite"/>
    </source>
</evidence>
<evidence type="ECO:0000313" key="3">
    <source>
        <dbReference type="EMBL" id="KAL1514695.1"/>
    </source>
</evidence>
<feature type="region of interest" description="Disordered" evidence="1">
    <location>
        <begin position="107"/>
        <end position="129"/>
    </location>
</feature>
<dbReference type="CDD" id="cd00038">
    <property type="entry name" value="CAP_ED"/>
    <property type="match status" value="1"/>
</dbReference>
<feature type="domain" description="Cyclic nucleotide-binding" evidence="2">
    <location>
        <begin position="1068"/>
        <end position="1181"/>
    </location>
</feature>
<dbReference type="InterPro" id="IPR018488">
    <property type="entry name" value="cNMP-bd_CS"/>
</dbReference>
<dbReference type="GO" id="GO:0005952">
    <property type="term" value="C:cAMP-dependent protein kinase complex"/>
    <property type="evidence" value="ECO:0007669"/>
    <property type="project" value="InterPro"/>
</dbReference>
<dbReference type="PROSITE" id="PS00888">
    <property type="entry name" value="CNMP_BINDING_1"/>
    <property type="match status" value="1"/>
</dbReference>
<dbReference type="PRINTS" id="PR00103">
    <property type="entry name" value="CAMPKINASE"/>
</dbReference>
<feature type="compositionally biased region" description="Basic residues" evidence="1">
    <location>
        <begin position="402"/>
        <end position="411"/>
    </location>
</feature>
<dbReference type="InterPro" id="IPR014710">
    <property type="entry name" value="RmlC-like_jellyroll"/>
</dbReference>
<name>A0AB34J899_PRYPA</name>
<gene>
    <name evidence="3" type="ORF">AB1Y20_003782</name>
</gene>
<organism evidence="3 4">
    <name type="scientific">Prymnesium parvum</name>
    <name type="common">Toxic golden alga</name>
    <dbReference type="NCBI Taxonomy" id="97485"/>
    <lineage>
        <taxon>Eukaryota</taxon>
        <taxon>Haptista</taxon>
        <taxon>Haptophyta</taxon>
        <taxon>Prymnesiophyceae</taxon>
        <taxon>Prymnesiales</taxon>
        <taxon>Prymnesiaceae</taxon>
        <taxon>Prymnesium</taxon>
    </lineage>
</organism>
<dbReference type="AlphaFoldDB" id="A0AB34J899"/>
<comment type="caution">
    <text evidence="3">The sequence shown here is derived from an EMBL/GenBank/DDBJ whole genome shotgun (WGS) entry which is preliminary data.</text>
</comment>